<sequence>MDDMLDRGLDPNFQYSSTGETPLCCATLQPFSKDLILKLVEKGALLEFRDDDGFTPLHRAAICGNLESIKVGSSERIGARYRLMIQT</sequence>
<dbReference type="GO" id="GO:0043197">
    <property type="term" value="C:dendritic spine"/>
    <property type="evidence" value="ECO:0007669"/>
    <property type="project" value="TreeGrafter"/>
</dbReference>
<dbReference type="AlphaFoldDB" id="A0A1S8WVK9"/>
<gene>
    <name evidence="1" type="ORF">X801_05582</name>
</gene>
<dbReference type="Gene3D" id="1.25.40.20">
    <property type="entry name" value="Ankyrin repeat-containing domain"/>
    <property type="match status" value="1"/>
</dbReference>
<dbReference type="GO" id="GO:0030160">
    <property type="term" value="F:synaptic receptor adaptor activity"/>
    <property type="evidence" value="ECO:0007669"/>
    <property type="project" value="TreeGrafter"/>
</dbReference>
<organism evidence="1 2">
    <name type="scientific">Opisthorchis viverrini</name>
    <name type="common">Southeast Asian liver fluke</name>
    <dbReference type="NCBI Taxonomy" id="6198"/>
    <lineage>
        <taxon>Eukaryota</taxon>
        <taxon>Metazoa</taxon>
        <taxon>Spiralia</taxon>
        <taxon>Lophotrochozoa</taxon>
        <taxon>Platyhelminthes</taxon>
        <taxon>Trematoda</taxon>
        <taxon>Digenea</taxon>
        <taxon>Opisthorchiida</taxon>
        <taxon>Opisthorchiata</taxon>
        <taxon>Opisthorchiidae</taxon>
        <taxon>Opisthorchis</taxon>
    </lineage>
</organism>
<name>A0A1S8WVK9_OPIVI</name>
<dbReference type="PANTHER" id="PTHR24135">
    <property type="entry name" value="SH3 AND MULTIPLE ANKYRIN REPEAT DOMAINS PROTEIN"/>
    <property type="match status" value="1"/>
</dbReference>
<accession>A0A1S8WVK9</accession>
<dbReference type="InterPro" id="IPR036770">
    <property type="entry name" value="Ankyrin_rpt-contain_sf"/>
</dbReference>
<dbReference type="EMBL" id="KV894054">
    <property type="protein sequence ID" value="OON18562.1"/>
    <property type="molecule type" value="Genomic_DNA"/>
</dbReference>
<proteinExistence type="predicted"/>
<evidence type="ECO:0000313" key="2">
    <source>
        <dbReference type="Proteomes" id="UP000243686"/>
    </source>
</evidence>
<dbReference type="Proteomes" id="UP000243686">
    <property type="component" value="Unassembled WGS sequence"/>
</dbReference>
<dbReference type="GO" id="GO:0014069">
    <property type="term" value="C:postsynaptic density"/>
    <property type="evidence" value="ECO:0007669"/>
    <property type="project" value="TreeGrafter"/>
</dbReference>
<protein>
    <submittedName>
        <fullName evidence="1">Ankyrin repeat protein</fullName>
    </submittedName>
</protein>
<reference evidence="1 2" key="1">
    <citation type="submission" date="2015-03" db="EMBL/GenBank/DDBJ databases">
        <title>Draft genome of the nematode, Opisthorchis viverrini.</title>
        <authorList>
            <person name="Mitreva M."/>
        </authorList>
    </citation>
    <scope>NUCLEOTIDE SEQUENCE [LARGE SCALE GENOMIC DNA]</scope>
    <source>
        <strain evidence="1">Khon Kaen</strain>
    </source>
</reference>
<dbReference type="GO" id="GO:0045211">
    <property type="term" value="C:postsynaptic membrane"/>
    <property type="evidence" value="ECO:0007669"/>
    <property type="project" value="TreeGrafter"/>
</dbReference>
<dbReference type="GO" id="GO:0035255">
    <property type="term" value="F:ionotropic glutamate receptor binding"/>
    <property type="evidence" value="ECO:0007669"/>
    <property type="project" value="TreeGrafter"/>
</dbReference>
<dbReference type="SUPFAM" id="SSF48403">
    <property type="entry name" value="Ankyrin repeat"/>
    <property type="match status" value="1"/>
</dbReference>
<dbReference type="Pfam" id="PF12796">
    <property type="entry name" value="Ank_2"/>
    <property type="match status" value="1"/>
</dbReference>
<keyword evidence="2" id="KW-1185">Reference proteome</keyword>
<dbReference type="PANTHER" id="PTHR24135:SF28">
    <property type="entry name" value="LD13733P"/>
    <property type="match status" value="1"/>
</dbReference>
<evidence type="ECO:0000313" key="1">
    <source>
        <dbReference type="EMBL" id="OON18562.1"/>
    </source>
</evidence>
<dbReference type="InterPro" id="IPR002110">
    <property type="entry name" value="Ankyrin_rpt"/>
</dbReference>
<dbReference type="InterPro" id="IPR051569">
    <property type="entry name" value="SHANK"/>
</dbReference>